<dbReference type="Proteomes" id="UP000247602">
    <property type="component" value="Unassembled WGS sequence"/>
</dbReference>
<dbReference type="EMBL" id="QKNV01000551">
    <property type="protein sequence ID" value="PZA18886.1"/>
    <property type="molecule type" value="Genomic_DNA"/>
</dbReference>
<dbReference type="PANTHER" id="PTHR44688:SF16">
    <property type="entry name" value="DNA-BINDING TRANSCRIPTIONAL ACTIVATOR DEVR_DOSR"/>
    <property type="match status" value="1"/>
</dbReference>
<dbReference type="AlphaFoldDB" id="A0A323V6A2"/>
<evidence type="ECO:0000256" key="1">
    <source>
        <dbReference type="ARBA" id="ARBA00023015"/>
    </source>
</evidence>
<dbReference type="InterPro" id="IPR016032">
    <property type="entry name" value="Sig_transdc_resp-reg_C-effctor"/>
</dbReference>
<dbReference type="Pfam" id="PF00196">
    <property type="entry name" value="GerE"/>
    <property type="match status" value="1"/>
</dbReference>
<dbReference type="GO" id="GO:0006355">
    <property type="term" value="P:regulation of DNA-templated transcription"/>
    <property type="evidence" value="ECO:0007669"/>
    <property type="project" value="InterPro"/>
</dbReference>
<accession>A0A323V6A2</accession>
<dbReference type="SMART" id="SM00421">
    <property type="entry name" value="HTH_LUXR"/>
    <property type="match status" value="1"/>
</dbReference>
<dbReference type="PROSITE" id="PS50043">
    <property type="entry name" value="HTH_LUXR_2"/>
    <property type="match status" value="1"/>
</dbReference>
<keyword evidence="3" id="KW-0804">Transcription</keyword>
<dbReference type="CDD" id="cd06170">
    <property type="entry name" value="LuxR_C_like"/>
    <property type="match status" value="1"/>
</dbReference>
<evidence type="ECO:0000256" key="2">
    <source>
        <dbReference type="ARBA" id="ARBA00023125"/>
    </source>
</evidence>
<comment type="caution">
    <text evidence="5">The sequence shown here is derived from an EMBL/GenBank/DDBJ whole genome shotgun (WGS) entry which is preliminary data.</text>
</comment>
<dbReference type="InterPro" id="IPR036388">
    <property type="entry name" value="WH-like_DNA-bd_sf"/>
</dbReference>
<evidence type="ECO:0000313" key="6">
    <source>
        <dbReference type="Proteomes" id="UP000247602"/>
    </source>
</evidence>
<protein>
    <recommendedName>
        <fullName evidence="4">HTH luxR-type domain-containing protein</fullName>
    </recommendedName>
</protein>
<dbReference type="GO" id="GO:0003677">
    <property type="term" value="F:DNA binding"/>
    <property type="evidence" value="ECO:0007669"/>
    <property type="project" value="UniProtKB-KW"/>
</dbReference>
<evidence type="ECO:0000256" key="3">
    <source>
        <dbReference type="ARBA" id="ARBA00023163"/>
    </source>
</evidence>
<reference evidence="5 6" key="1">
    <citation type="submission" date="2018-06" db="EMBL/GenBank/DDBJ databases">
        <title>Draft genome sequence of Modestobacter versicolor CP153-2.</title>
        <authorList>
            <person name="Gundlapally S.R."/>
        </authorList>
    </citation>
    <scope>NUCLEOTIDE SEQUENCE [LARGE SCALE GENOMIC DNA]</scope>
    <source>
        <strain evidence="5 6">CP153-2</strain>
    </source>
</reference>
<gene>
    <name evidence="5" type="ORF">DMO24_23700</name>
</gene>
<dbReference type="PRINTS" id="PR00038">
    <property type="entry name" value="HTHLUXR"/>
</dbReference>
<organism evidence="5 6">
    <name type="scientific">Modestobacter versicolor</name>
    <dbReference type="NCBI Taxonomy" id="429133"/>
    <lineage>
        <taxon>Bacteria</taxon>
        <taxon>Bacillati</taxon>
        <taxon>Actinomycetota</taxon>
        <taxon>Actinomycetes</taxon>
        <taxon>Geodermatophilales</taxon>
        <taxon>Geodermatophilaceae</taxon>
        <taxon>Modestobacter</taxon>
    </lineage>
</organism>
<keyword evidence="6" id="KW-1185">Reference proteome</keyword>
<dbReference type="Gene3D" id="1.10.10.10">
    <property type="entry name" value="Winged helix-like DNA-binding domain superfamily/Winged helix DNA-binding domain"/>
    <property type="match status" value="1"/>
</dbReference>
<evidence type="ECO:0000313" key="5">
    <source>
        <dbReference type="EMBL" id="PZA18886.1"/>
    </source>
</evidence>
<name>A0A323V6A2_9ACTN</name>
<dbReference type="InterPro" id="IPR000792">
    <property type="entry name" value="Tscrpt_reg_LuxR_C"/>
</dbReference>
<dbReference type="OrthoDB" id="134985at2"/>
<keyword evidence="1" id="KW-0805">Transcription regulation</keyword>
<sequence>MLVLGDAAGWALRCGDARAALALLDQAREAARDAPPAPALAARLVALGAEAGSGVARSSRAVLAEPLTEREVTVLRLLRGPLSRRQIAAELHLSVNTVKGYTAALYRKLGVDSRADAVTRAAELGLG</sequence>
<keyword evidence="2" id="KW-0238">DNA-binding</keyword>
<dbReference type="PANTHER" id="PTHR44688">
    <property type="entry name" value="DNA-BINDING TRANSCRIPTIONAL ACTIVATOR DEVR_DOSR"/>
    <property type="match status" value="1"/>
</dbReference>
<dbReference type="SUPFAM" id="SSF46894">
    <property type="entry name" value="C-terminal effector domain of the bipartite response regulators"/>
    <property type="match status" value="1"/>
</dbReference>
<proteinExistence type="predicted"/>
<feature type="domain" description="HTH luxR-type" evidence="4">
    <location>
        <begin position="60"/>
        <end position="125"/>
    </location>
</feature>
<evidence type="ECO:0000259" key="4">
    <source>
        <dbReference type="PROSITE" id="PS50043"/>
    </source>
</evidence>